<evidence type="ECO:0000256" key="5">
    <source>
        <dbReference type="ARBA" id="ARBA00022949"/>
    </source>
</evidence>
<feature type="transmembrane region" description="Helical" evidence="9">
    <location>
        <begin position="265"/>
        <end position="288"/>
    </location>
</feature>
<dbReference type="Proteomes" id="UP000077755">
    <property type="component" value="Chromosome 8"/>
</dbReference>
<evidence type="ECO:0000256" key="10">
    <source>
        <dbReference type="SAM" id="SignalP"/>
    </source>
</evidence>
<name>A0AAF1BAT0_DAUCS</name>
<keyword evidence="9" id="KW-0472">Membrane</keyword>
<feature type="signal peptide" evidence="10">
    <location>
        <begin position="1"/>
        <end position="23"/>
    </location>
</feature>
<dbReference type="PANTHER" id="PTHR32080">
    <property type="entry name" value="ANTIFUNGAL PROTEIN GINKBILOBIN-2-LIKE"/>
    <property type="match status" value="1"/>
</dbReference>
<protein>
    <recommendedName>
        <fullName evidence="11">Gnk2-homologous domain-containing protein</fullName>
    </recommendedName>
</protein>
<dbReference type="PANTHER" id="PTHR32080:SF27">
    <property type="entry name" value="OS01G0548750 PROTEIN"/>
    <property type="match status" value="1"/>
</dbReference>
<keyword evidence="4" id="KW-0677">Repeat</keyword>
<keyword evidence="6" id="KW-1015">Disulfide bond</keyword>
<dbReference type="CDD" id="cd23509">
    <property type="entry name" value="Gnk2-like"/>
    <property type="match status" value="2"/>
</dbReference>
<evidence type="ECO:0000313" key="13">
    <source>
        <dbReference type="Proteomes" id="UP000077755"/>
    </source>
</evidence>
<keyword evidence="9" id="KW-1133">Transmembrane helix</keyword>
<dbReference type="AlphaFoldDB" id="A0AAF1BAT0"/>
<comment type="subcellular location">
    <subcellularLocation>
        <location evidence="7">Cell junction</location>
        <location evidence="7">Plasmodesma</location>
    </subcellularLocation>
    <subcellularLocation>
        <location evidence="1">Cell membrane</location>
        <topology evidence="1">Single-pass type I membrane protein</topology>
    </subcellularLocation>
</comment>
<dbReference type="GO" id="GO:0009506">
    <property type="term" value="C:plasmodesma"/>
    <property type="evidence" value="ECO:0007669"/>
    <property type="project" value="UniProtKB-SubCell"/>
</dbReference>
<accession>A0AAF1BAT0</accession>
<keyword evidence="2" id="KW-0945">Host-virus interaction</keyword>
<dbReference type="Pfam" id="PF01657">
    <property type="entry name" value="Stress-antifung"/>
    <property type="match status" value="2"/>
</dbReference>
<dbReference type="PROSITE" id="PS51473">
    <property type="entry name" value="GNK2"/>
    <property type="match status" value="2"/>
</dbReference>
<feature type="chain" id="PRO_5041945846" description="Gnk2-homologous domain-containing protein" evidence="10">
    <location>
        <begin position="24"/>
        <end position="301"/>
    </location>
</feature>
<reference evidence="12" key="2">
    <citation type="submission" date="2022-03" db="EMBL/GenBank/DDBJ databases">
        <title>Draft title - Genomic analysis of global carrot germplasm unveils the trajectory of domestication and the origin of high carotenoid orange carrot.</title>
        <authorList>
            <person name="Iorizzo M."/>
            <person name="Ellison S."/>
            <person name="Senalik D."/>
            <person name="Macko-Podgorni A."/>
            <person name="Grzebelus D."/>
            <person name="Bostan H."/>
            <person name="Rolling W."/>
            <person name="Curaba J."/>
            <person name="Simon P."/>
        </authorList>
    </citation>
    <scope>NUCLEOTIDE SEQUENCE</scope>
    <source>
        <tissue evidence="12">Leaf</tissue>
    </source>
</reference>
<dbReference type="InterPro" id="IPR002902">
    <property type="entry name" value="GNK2"/>
</dbReference>
<evidence type="ECO:0000256" key="7">
    <source>
        <dbReference type="ARBA" id="ARBA00024184"/>
    </source>
</evidence>
<dbReference type="EMBL" id="CP093350">
    <property type="protein sequence ID" value="WOH11048.1"/>
    <property type="molecule type" value="Genomic_DNA"/>
</dbReference>
<keyword evidence="5" id="KW-0965">Cell junction</keyword>
<organism evidence="12 13">
    <name type="scientific">Daucus carota subsp. sativus</name>
    <name type="common">Carrot</name>
    <dbReference type="NCBI Taxonomy" id="79200"/>
    <lineage>
        <taxon>Eukaryota</taxon>
        <taxon>Viridiplantae</taxon>
        <taxon>Streptophyta</taxon>
        <taxon>Embryophyta</taxon>
        <taxon>Tracheophyta</taxon>
        <taxon>Spermatophyta</taxon>
        <taxon>Magnoliopsida</taxon>
        <taxon>eudicotyledons</taxon>
        <taxon>Gunneridae</taxon>
        <taxon>Pentapetalae</taxon>
        <taxon>asterids</taxon>
        <taxon>campanulids</taxon>
        <taxon>Apiales</taxon>
        <taxon>Apiaceae</taxon>
        <taxon>Apioideae</taxon>
        <taxon>Scandiceae</taxon>
        <taxon>Daucinae</taxon>
        <taxon>Daucus</taxon>
        <taxon>Daucus sect. Daucus</taxon>
    </lineage>
</organism>
<evidence type="ECO:0000259" key="11">
    <source>
        <dbReference type="PROSITE" id="PS51473"/>
    </source>
</evidence>
<evidence type="ECO:0000256" key="1">
    <source>
        <dbReference type="ARBA" id="ARBA00004251"/>
    </source>
</evidence>
<dbReference type="Gene3D" id="3.30.430.20">
    <property type="entry name" value="Gnk2 domain, C-X8-C-X2-C motif"/>
    <property type="match status" value="2"/>
</dbReference>
<sequence>MKSIMMLGHTFVIVSVIMKGITSDSQVEELLGKCTRLKVSVDLPIFLNSVNKTFEDMREQLSNAHFATTYETDVFGMAQCRNYLSTADCLACFDAGVTDIRRKCNAAVVGTHFIYQGCFLRYGIHNFYKEITLESPVLVCSYNHNIAEPGAFSPIVQGLLTEIVSATPKMKNYFAAAKRQVLSDGTTPTVYAVAQCVETISQSDCRSCLTRTYTNLKTCLSQPGGTCAEAGCFLRYSDSSFFADNNITNITPYIGGGSSSAKRPILGIIGGLMFLLLIIASIFWYQLVRKAKLEERAKITK</sequence>
<dbReference type="InterPro" id="IPR038408">
    <property type="entry name" value="GNK2_sf"/>
</dbReference>
<evidence type="ECO:0000256" key="8">
    <source>
        <dbReference type="ARBA" id="ARBA00038393"/>
    </source>
</evidence>
<feature type="domain" description="Gnk2-homologous" evidence="11">
    <location>
        <begin position="27"/>
        <end position="127"/>
    </location>
</feature>
<gene>
    <name evidence="12" type="ORF">DCAR_0830527</name>
</gene>
<keyword evidence="9" id="KW-0812">Transmembrane</keyword>
<dbReference type="GO" id="GO:0005886">
    <property type="term" value="C:plasma membrane"/>
    <property type="evidence" value="ECO:0007669"/>
    <property type="project" value="UniProtKB-SubCell"/>
</dbReference>
<dbReference type="InterPro" id="IPR051378">
    <property type="entry name" value="Cell2Cell_Antifungal"/>
</dbReference>
<evidence type="ECO:0000256" key="9">
    <source>
        <dbReference type="SAM" id="Phobius"/>
    </source>
</evidence>
<proteinExistence type="inferred from homology"/>
<evidence type="ECO:0000256" key="4">
    <source>
        <dbReference type="ARBA" id="ARBA00022737"/>
    </source>
</evidence>
<evidence type="ECO:0000313" key="12">
    <source>
        <dbReference type="EMBL" id="WOH11048.1"/>
    </source>
</evidence>
<evidence type="ECO:0000256" key="6">
    <source>
        <dbReference type="ARBA" id="ARBA00023157"/>
    </source>
</evidence>
<keyword evidence="13" id="KW-1185">Reference proteome</keyword>
<evidence type="ECO:0000256" key="2">
    <source>
        <dbReference type="ARBA" id="ARBA00022581"/>
    </source>
</evidence>
<feature type="domain" description="Gnk2-homologous" evidence="11">
    <location>
        <begin position="134"/>
        <end position="241"/>
    </location>
</feature>
<evidence type="ECO:0000256" key="3">
    <source>
        <dbReference type="ARBA" id="ARBA00022729"/>
    </source>
</evidence>
<keyword evidence="3 10" id="KW-0732">Signal</keyword>
<comment type="similarity">
    <text evidence="8">Belongs to the cysteine-rich repeat secretory protein family. Plasmodesmata-located proteins (PDLD) subfamily.</text>
</comment>
<reference evidence="12" key="1">
    <citation type="journal article" date="2016" name="Nat. Genet.">
        <title>A high-quality carrot genome assembly provides new insights into carotenoid accumulation and asterid genome evolution.</title>
        <authorList>
            <person name="Iorizzo M."/>
            <person name="Ellison S."/>
            <person name="Senalik D."/>
            <person name="Zeng P."/>
            <person name="Satapoomin P."/>
            <person name="Huang J."/>
            <person name="Bowman M."/>
            <person name="Iovene M."/>
            <person name="Sanseverino W."/>
            <person name="Cavagnaro P."/>
            <person name="Yildiz M."/>
            <person name="Macko-Podgorni A."/>
            <person name="Moranska E."/>
            <person name="Grzebelus E."/>
            <person name="Grzebelus D."/>
            <person name="Ashrafi H."/>
            <person name="Zheng Z."/>
            <person name="Cheng S."/>
            <person name="Spooner D."/>
            <person name="Van Deynze A."/>
            <person name="Simon P."/>
        </authorList>
    </citation>
    <scope>NUCLEOTIDE SEQUENCE</scope>
    <source>
        <tissue evidence="12">Leaf</tissue>
    </source>
</reference>